<dbReference type="SMART" id="SM00365">
    <property type="entry name" value="LRR_SD22"/>
    <property type="match status" value="5"/>
</dbReference>
<dbReference type="PANTHER" id="PTHR15454:SF56">
    <property type="entry name" value="PROTEIN PHOSPHATASE 1 REGULATORY SUBUNIT 7-RELATED"/>
    <property type="match status" value="1"/>
</dbReference>
<protein>
    <submittedName>
        <fullName evidence="5">Uncharacterized protein</fullName>
    </submittedName>
</protein>
<dbReference type="PANTHER" id="PTHR15454">
    <property type="entry name" value="NISCHARIN RELATED"/>
    <property type="match status" value="1"/>
</dbReference>
<dbReference type="EMBL" id="JABANM010027424">
    <property type="protein sequence ID" value="KAF4711338.1"/>
    <property type="molecule type" value="Genomic_DNA"/>
</dbReference>
<evidence type="ECO:0000256" key="1">
    <source>
        <dbReference type="ARBA" id="ARBA00022614"/>
    </source>
</evidence>
<organism evidence="5 6">
    <name type="scientific">Perkinsus olseni</name>
    <name type="common">Perkinsus atlanticus</name>
    <dbReference type="NCBI Taxonomy" id="32597"/>
    <lineage>
        <taxon>Eukaryota</taxon>
        <taxon>Sar</taxon>
        <taxon>Alveolata</taxon>
        <taxon>Perkinsozoa</taxon>
        <taxon>Perkinsea</taxon>
        <taxon>Perkinsida</taxon>
        <taxon>Perkinsidae</taxon>
        <taxon>Perkinsus</taxon>
    </lineage>
</organism>
<feature type="coiled-coil region" evidence="3">
    <location>
        <begin position="347"/>
        <end position="479"/>
    </location>
</feature>
<dbReference type="GO" id="GO:0005737">
    <property type="term" value="C:cytoplasm"/>
    <property type="evidence" value="ECO:0007669"/>
    <property type="project" value="TreeGrafter"/>
</dbReference>
<accession>A0A7J6QSM5</accession>
<dbReference type="Proteomes" id="UP000574390">
    <property type="component" value="Unassembled WGS sequence"/>
</dbReference>
<comment type="caution">
    <text evidence="5">The sequence shown here is derived from an EMBL/GenBank/DDBJ whole genome shotgun (WGS) entry which is preliminary data.</text>
</comment>
<dbReference type="SUPFAM" id="SSF52075">
    <property type="entry name" value="Outer arm dynein light chain 1"/>
    <property type="match status" value="1"/>
</dbReference>
<evidence type="ECO:0000256" key="4">
    <source>
        <dbReference type="SAM" id="MobiDB-lite"/>
    </source>
</evidence>
<evidence type="ECO:0000313" key="5">
    <source>
        <dbReference type="EMBL" id="KAF4711338.1"/>
    </source>
</evidence>
<keyword evidence="2" id="KW-0677">Repeat</keyword>
<keyword evidence="1" id="KW-0433">Leucine-rich repeat</keyword>
<feature type="coiled-coil region" evidence="3">
    <location>
        <begin position="517"/>
        <end position="576"/>
    </location>
</feature>
<dbReference type="InterPro" id="IPR032675">
    <property type="entry name" value="LRR_dom_sf"/>
</dbReference>
<keyword evidence="3" id="KW-0175">Coiled coil</keyword>
<proteinExistence type="predicted"/>
<feature type="compositionally biased region" description="Polar residues" evidence="4">
    <location>
        <begin position="242"/>
        <end position="258"/>
    </location>
</feature>
<gene>
    <name evidence="5" type="ORF">FOZ62_001145</name>
</gene>
<evidence type="ECO:0000256" key="3">
    <source>
        <dbReference type="SAM" id="Coils"/>
    </source>
</evidence>
<dbReference type="InterPro" id="IPR001611">
    <property type="entry name" value="Leu-rich_rpt"/>
</dbReference>
<dbReference type="InterPro" id="IPR003591">
    <property type="entry name" value="Leu-rich_rpt_typical-subtyp"/>
</dbReference>
<dbReference type="SMART" id="SM00369">
    <property type="entry name" value="LRR_TYP"/>
    <property type="match status" value="3"/>
</dbReference>
<dbReference type="AlphaFoldDB" id="A0A7J6QSM5"/>
<dbReference type="PROSITE" id="PS51450">
    <property type="entry name" value="LRR"/>
    <property type="match status" value="2"/>
</dbReference>
<evidence type="ECO:0000313" key="6">
    <source>
        <dbReference type="Proteomes" id="UP000574390"/>
    </source>
</evidence>
<reference evidence="5 6" key="1">
    <citation type="submission" date="2020-04" db="EMBL/GenBank/DDBJ databases">
        <title>Perkinsus olseni comparative genomics.</title>
        <authorList>
            <person name="Bogema D.R."/>
        </authorList>
    </citation>
    <scope>NUCLEOTIDE SEQUENCE [LARGE SCALE GENOMIC DNA]</scope>
    <source>
        <strain evidence="5">ATCC PRA-205</strain>
    </source>
</reference>
<sequence length="648" mass="72422">MSADVNKTVHAASLGLTSPDDLEELRSRDPHHVAFITSMDLSHNLITNLRGFAKFTGLVELRLSGNRVKGLDGCLDGLVHLKRLDLSYNRLTSLEDAGSSLGNLLGLERLELQGNNISQLLGLQQCWRAPATPSSSPANGSSSGLIYLDLRDNRIEDSTQLLYISGMGIKQLLLRGSREHCNTICDDQDYRLMALQTLPDLEVLDGRIVTEEERRGARSKPLVILGTTKRREPANPAADNRGTATAQQESRCSATTPRNPWMDAPQSARNHSGGSREGRAPLNLSSGTRSSLRRSHQVEAVETLSSQNDPSAANRLVQEADHRECERQMTQLRAMVTTMQEHYETMLREAAARFDGAREQLEATEEERRRLEASLKHGEKVKCKQEAALARDLRLLEADMEKRTTRLKTLEENLAKSEGKAEETQRMVDKLQKEKEELLAAREGLTAKCSEMQERASELAASENRVRELELEIQTMKACEKGSMEAAVVTPGPSREDISAAVEAARREAAVVSGEKVSRLEEEKIALKKELQERKDQIRCQRQAYEALEQQLRLSTKQEQSRIAELTDELRSEKNASKSGHPVKHFALLRRQYPPYSLFFVYLHTIIVSLCGSPTVREVKPSRAKPVDMTTSVVLFVDFGCRRQPVAI</sequence>
<dbReference type="Gene3D" id="3.80.10.10">
    <property type="entry name" value="Ribonuclease Inhibitor"/>
    <property type="match status" value="2"/>
</dbReference>
<name>A0A7J6QSM5_PEROL</name>
<evidence type="ECO:0000256" key="2">
    <source>
        <dbReference type="ARBA" id="ARBA00022737"/>
    </source>
</evidence>
<feature type="region of interest" description="Disordered" evidence="4">
    <location>
        <begin position="225"/>
        <end position="313"/>
    </location>
</feature>
<dbReference type="Pfam" id="PF00560">
    <property type="entry name" value="LRR_1"/>
    <property type="match status" value="1"/>
</dbReference>